<gene>
    <name evidence="3" type="ORF">ABID27_001535</name>
</gene>
<keyword evidence="4" id="KW-1185">Reference proteome</keyword>
<reference evidence="3 4" key="1">
    <citation type="submission" date="2024-06" db="EMBL/GenBank/DDBJ databases">
        <title>Genomic Encyclopedia of Type Strains, Phase IV (KMG-IV): sequencing the most valuable type-strain genomes for metagenomic binning, comparative biology and taxonomic classification.</title>
        <authorList>
            <person name="Goeker M."/>
        </authorList>
    </citation>
    <scope>NUCLEOTIDE SEQUENCE [LARGE SCALE GENOMIC DNA]</scope>
    <source>
        <strain evidence="3 4">DSM 15349</strain>
    </source>
</reference>
<organism evidence="3 4">
    <name type="scientific">Streptococcus gallinaceus</name>
    <dbReference type="NCBI Taxonomy" id="165758"/>
    <lineage>
        <taxon>Bacteria</taxon>
        <taxon>Bacillati</taxon>
        <taxon>Bacillota</taxon>
        <taxon>Bacilli</taxon>
        <taxon>Lactobacillales</taxon>
        <taxon>Streptococcaceae</taxon>
        <taxon>Streptococcus</taxon>
    </lineage>
</organism>
<dbReference type="Pfam" id="PF05257">
    <property type="entry name" value="CHAP"/>
    <property type="match status" value="1"/>
</dbReference>
<keyword evidence="1" id="KW-0732">Signal</keyword>
<dbReference type="SUPFAM" id="SSF54001">
    <property type="entry name" value="Cysteine proteinases"/>
    <property type="match status" value="1"/>
</dbReference>
<protein>
    <submittedName>
        <fullName evidence="3">Surface antigen</fullName>
    </submittedName>
</protein>
<dbReference type="InterPro" id="IPR038765">
    <property type="entry name" value="Papain-like_cys_pep_sf"/>
</dbReference>
<feature type="signal peptide" evidence="1">
    <location>
        <begin position="1"/>
        <end position="28"/>
    </location>
</feature>
<evidence type="ECO:0000313" key="4">
    <source>
        <dbReference type="Proteomes" id="UP001549055"/>
    </source>
</evidence>
<dbReference type="EMBL" id="JBEPMK010000005">
    <property type="protein sequence ID" value="MET3644904.1"/>
    <property type="molecule type" value="Genomic_DNA"/>
</dbReference>
<dbReference type="Proteomes" id="UP001549055">
    <property type="component" value="Unassembled WGS sequence"/>
</dbReference>
<sequence>MLQKKQYLILLGFVFTMLLFVGSPKAQAAIKPAETSKSLVVNLSKTSSTVSAKVAETSKTMKVEKVAKEEKPVVVMTPNTYAVGQCTWGAKELAPWVGNNWGNANDWAVSAAVAGFTVGDTPKAGAVMVWSDGGFGHVAVVTEVAADGMVQVKEANYAGNPAINNYRGAFNPKTESSNAVVSYIYAPDTK</sequence>
<dbReference type="PROSITE" id="PS50911">
    <property type="entry name" value="CHAP"/>
    <property type="match status" value="1"/>
</dbReference>
<evidence type="ECO:0000259" key="2">
    <source>
        <dbReference type="PROSITE" id="PS50911"/>
    </source>
</evidence>
<evidence type="ECO:0000256" key="1">
    <source>
        <dbReference type="SAM" id="SignalP"/>
    </source>
</evidence>
<evidence type="ECO:0000313" key="3">
    <source>
        <dbReference type="EMBL" id="MET3644904.1"/>
    </source>
</evidence>
<feature type="domain" description="Peptidase C51" evidence="2">
    <location>
        <begin position="61"/>
        <end position="185"/>
    </location>
</feature>
<feature type="chain" id="PRO_5046043083" evidence="1">
    <location>
        <begin position="29"/>
        <end position="190"/>
    </location>
</feature>
<dbReference type="InterPro" id="IPR007921">
    <property type="entry name" value="CHAP_dom"/>
</dbReference>
<comment type="caution">
    <text evidence="3">The sequence shown here is derived from an EMBL/GenBank/DDBJ whole genome shotgun (WGS) entry which is preliminary data.</text>
</comment>
<accession>A0ABV2JLV7</accession>
<proteinExistence type="predicted"/>
<name>A0ABV2JLV7_9STRE</name>
<dbReference type="Gene3D" id="3.90.1720.10">
    <property type="entry name" value="endopeptidase domain like (from Nostoc punctiforme)"/>
    <property type="match status" value="1"/>
</dbReference>